<feature type="compositionally biased region" description="Basic residues" evidence="1">
    <location>
        <begin position="27"/>
        <end position="38"/>
    </location>
</feature>
<evidence type="ECO:0000313" key="2">
    <source>
        <dbReference type="EMBL" id="KAF6475028.1"/>
    </source>
</evidence>
<feature type="region of interest" description="Disordered" evidence="1">
    <location>
        <begin position="1"/>
        <end position="70"/>
    </location>
</feature>
<dbReference type="Proteomes" id="UP000593571">
    <property type="component" value="Unassembled WGS sequence"/>
</dbReference>
<accession>A0A7J8HSG9</accession>
<protein>
    <submittedName>
        <fullName evidence="2">Uncharacterized protein</fullName>
    </submittedName>
</protein>
<reference evidence="2 3" key="1">
    <citation type="journal article" date="2020" name="Nature">
        <title>Six reference-quality genomes reveal evolution of bat adaptations.</title>
        <authorList>
            <person name="Jebb D."/>
            <person name="Huang Z."/>
            <person name="Pippel M."/>
            <person name="Hughes G.M."/>
            <person name="Lavrichenko K."/>
            <person name="Devanna P."/>
            <person name="Winkler S."/>
            <person name="Jermiin L.S."/>
            <person name="Skirmuntt E.C."/>
            <person name="Katzourakis A."/>
            <person name="Burkitt-Gray L."/>
            <person name="Ray D.A."/>
            <person name="Sullivan K.A.M."/>
            <person name="Roscito J.G."/>
            <person name="Kirilenko B.M."/>
            <person name="Davalos L.M."/>
            <person name="Corthals A.P."/>
            <person name="Power M.L."/>
            <person name="Jones G."/>
            <person name="Ransome R.D."/>
            <person name="Dechmann D.K.N."/>
            <person name="Locatelli A.G."/>
            <person name="Puechmaille S.J."/>
            <person name="Fedrigo O."/>
            <person name="Jarvis E.D."/>
            <person name="Hiller M."/>
            <person name="Vernes S.C."/>
            <person name="Myers E.W."/>
            <person name="Teeling E.C."/>
        </authorList>
    </citation>
    <scope>NUCLEOTIDE SEQUENCE [LARGE SCALE GENOMIC DNA]</scope>
    <source>
        <strain evidence="2">MRouAeg1</strain>
        <tissue evidence="2">Muscle</tissue>
    </source>
</reference>
<proteinExistence type="predicted"/>
<dbReference type="EMBL" id="JACASE010000004">
    <property type="protein sequence ID" value="KAF6475028.1"/>
    <property type="molecule type" value="Genomic_DNA"/>
</dbReference>
<feature type="compositionally biased region" description="Low complexity" evidence="1">
    <location>
        <begin position="39"/>
        <end position="54"/>
    </location>
</feature>
<name>A0A7J8HSG9_ROUAE</name>
<evidence type="ECO:0000256" key="1">
    <source>
        <dbReference type="SAM" id="MobiDB-lite"/>
    </source>
</evidence>
<evidence type="ECO:0000313" key="3">
    <source>
        <dbReference type="Proteomes" id="UP000593571"/>
    </source>
</evidence>
<keyword evidence="3" id="KW-1185">Reference proteome</keyword>
<dbReference type="AlphaFoldDB" id="A0A7J8HSG9"/>
<comment type="caution">
    <text evidence="2">The sequence shown here is derived from an EMBL/GenBank/DDBJ whole genome shotgun (WGS) entry which is preliminary data.</text>
</comment>
<gene>
    <name evidence="2" type="ORF">HJG63_011121</name>
</gene>
<organism evidence="2 3">
    <name type="scientific">Rousettus aegyptiacus</name>
    <name type="common">Egyptian fruit bat</name>
    <name type="synonym">Pteropus aegyptiacus</name>
    <dbReference type="NCBI Taxonomy" id="9407"/>
    <lineage>
        <taxon>Eukaryota</taxon>
        <taxon>Metazoa</taxon>
        <taxon>Chordata</taxon>
        <taxon>Craniata</taxon>
        <taxon>Vertebrata</taxon>
        <taxon>Euteleostomi</taxon>
        <taxon>Mammalia</taxon>
        <taxon>Eutheria</taxon>
        <taxon>Laurasiatheria</taxon>
        <taxon>Chiroptera</taxon>
        <taxon>Yinpterochiroptera</taxon>
        <taxon>Pteropodoidea</taxon>
        <taxon>Pteropodidae</taxon>
        <taxon>Rousettinae</taxon>
        <taxon>Rousettus</taxon>
    </lineage>
</organism>
<sequence>MCSLAKEECASAEGRPRTRRAPGAPRGLHRHGQHRRGQHCPGQHGPAAGHAAACTQRARARSWPGPRNIGIQGRSGANLLEVSCGHDRPFPRRIFRLLLKQMTADNNFAIDQTEKNSQLLNLRKEIK</sequence>